<evidence type="ECO:0000256" key="2">
    <source>
        <dbReference type="ARBA" id="ARBA00022692"/>
    </source>
</evidence>
<dbReference type="Pfam" id="PF00001">
    <property type="entry name" value="7tm_1"/>
    <property type="match status" value="1"/>
</dbReference>
<evidence type="ECO:0000256" key="8">
    <source>
        <dbReference type="ARBA" id="ARBA00023224"/>
    </source>
</evidence>
<comment type="caution">
    <text evidence="12">The sequence shown here is derived from an EMBL/GenBank/DDBJ whole genome shotgun (WGS) entry which is preliminary data.</text>
</comment>
<proteinExistence type="inferred from homology"/>
<reference evidence="12" key="1">
    <citation type="journal article" date="2021" name="Cell">
        <title>Tracing the genetic footprints of vertebrate landing in non-teleost ray-finned fishes.</title>
        <authorList>
            <person name="Bi X."/>
            <person name="Wang K."/>
            <person name="Yang L."/>
            <person name="Pan H."/>
            <person name="Jiang H."/>
            <person name="Wei Q."/>
            <person name="Fang M."/>
            <person name="Yu H."/>
            <person name="Zhu C."/>
            <person name="Cai Y."/>
            <person name="He Y."/>
            <person name="Gan X."/>
            <person name="Zeng H."/>
            <person name="Yu D."/>
            <person name="Zhu Y."/>
            <person name="Jiang H."/>
            <person name="Qiu Q."/>
            <person name="Yang H."/>
            <person name="Zhang Y.E."/>
            <person name="Wang W."/>
            <person name="Zhu M."/>
            <person name="He S."/>
            <person name="Zhang G."/>
        </authorList>
    </citation>
    <scope>NUCLEOTIDE SEQUENCE</scope>
    <source>
        <strain evidence="12">Pddl_001</strain>
    </source>
</reference>
<evidence type="ECO:0000256" key="3">
    <source>
        <dbReference type="ARBA" id="ARBA00022989"/>
    </source>
</evidence>
<name>A0ABS2XQ12_POLSP</name>
<keyword evidence="8 9" id="KW-0807">Transducer</keyword>
<keyword evidence="7" id="KW-0325">Glycoprotein</keyword>
<feature type="transmembrane region" description="Helical" evidence="10">
    <location>
        <begin position="167"/>
        <end position="191"/>
    </location>
</feature>
<feature type="transmembrane region" description="Helical" evidence="10">
    <location>
        <begin position="239"/>
        <end position="257"/>
    </location>
</feature>
<accession>A0ABS2XQ12</accession>
<feature type="transmembrane region" description="Helical" evidence="10">
    <location>
        <begin position="47"/>
        <end position="75"/>
    </location>
</feature>
<sequence>MESTSTEGSYFPSVTPVPTHNLSSQVQKDSYLHKLAHLDEALYNDFYSLWIALIVINVLIFLVGIILNSLALYIFCFRTKPKTTSVIYTINLVITDLLVGFSLPTRIILYYSGGDCLTCSFVHIFSYFVNMYCSILFLTCICVDRYLAIVQVEASHKWRNQNYAKGICIFIWLFAIVVTYSILITAIKYATCCLSKLFALTTFEFLVPLIIIVVFTVRIMCALSSSDRMLQSRERRMRAVQLLVTVLVIFMICFTPFHIRQVLVYAYPDMPRHVSLIIYHVTVTLSSLNSCMDPIVYCFVTNNFQSTMKGIFLKPAADQTSRDIASMQKSSKESETAIALTSTMMMRACRPPLHLQRSTYL</sequence>
<keyword evidence="13" id="KW-1185">Reference proteome</keyword>
<evidence type="ECO:0000313" key="12">
    <source>
        <dbReference type="EMBL" id="MBN3276425.1"/>
    </source>
</evidence>
<evidence type="ECO:0000256" key="10">
    <source>
        <dbReference type="SAM" id="Phobius"/>
    </source>
</evidence>
<evidence type="ECO:0000256" key="9">
    <source>
        <dbReference type="RuleBase" id="RU000688"/>
    </source>
</evidence>
<dbReference type="PROSITE" id="PS00237">
    <property type="entry name" value="G_PROTEIN_RECEP_F1_1"/>
    <property type="match status" value="1"/>
</dbReference>
<feature type="non-terminal residue" evidence="12">
    <location>
        <position position="361"/>
    </location>
</feature>
<dbReference type="InterPro" id="IPR017452">
    <property type="entry name" value="GPCR_Rhodpsn_7TM"/>
</dbReference>
<feature type="domain" description="G-protein coupled receptors family 1 profile" evidence="11">
    <location>
        <begin position="67"/>
        <end position="297"/>
    </location>
</feature>
<feature type="transmembrane region" description="Helical" evidence="10">
    <location>
        <begin position="124"/>
        <end position="147"/>
    </location>
</feature>
<dbReference type="PROSITE" id="PS50262">
    <property type="entry name" value="G_PROTEIN_RECEP_F1_2"/>
    <property type="match status" value="1"/>
</dbReference>
<dbReference type="SUPFAM" id="SSF81321">
    <property type="entry name" value="Family A G protein-coupled receptor-like"/>
    <property type="match status" value="1"/>
</dbReference>
<keyword evidence="4 9" id="KW-0297">G-protein coupled receptor</keyword>
<feature type="non-terminal residue" evidence="12">
    <location>
        <position position="1"/>
    </location>
</feature>
<evidence type="ECO:0000256" key="5">
    <source>
        <dbReference type="ARBA" id="ARBA00023136"/>
    </source>
</evidence>
<dbReference type="EMBL" id="JAAWVQ010059766">
    <property type="protein sequence ID" value="MBN3276425.1"/>
    <property type="molecule type" value="Genomic_DNA"/>
</dbReference>
<keyword evidence="6 9" id="KW-0675">Receptor</keyword>
<evidence type="ECO:0000259" key="11">
    <source>
        <dbReference type="PROSITE" id="PS50262"/>
    </source>
</evidence>
<keyword evidence="3 10" id="KW-1133">Transmembrane helix</keyword>
<feature type="transmembrane region" description="Helical" evidence="10">
    <location>
        <begin position="197"/>
        <end position="219"/>
    </location>
</feature>
<evidence type="ECO:0000256" key="7">
    <source>
        <dbReference type="ARBA" id="ARBA00023180"/>
    </source>
</evidence>
<comment type="subcellular location">
    <subcellularLocation>
        <location evidence="1">Membrane</location>
        <topology evidence="1">Multi-pass membrane protein</topology>
    </subcellularLocation>
</comment>
<evidence type="ECO:0000256" key="1">
    <source>
        <dbReference type="ARBA" id="ARBA00004141"/>
    </source>
</evidence>
<feature type="transmembrane region" description="Helical" evidence="10">
    <location>
        <begin position="87"/>
        <end position="112"/>
    </location>
</feature>
<keyword evidence="5 10" id="KW-0472">Membrane</keyword>
<evidence type="ECO:0000256" key="6">
    <source>
        <dbReference type="ARBA" id="ARBA00023170"/>
    </source>
</evidence>
<dbReference type="PRINTS" id="PR00237">
    <property type="entry name" value="GPCRRHODOPSN"/>
</dbReference>
<dbReference type="CDD" id="cd15163">
    <property type="entry name" value="7tmA_GPR20"/>
    <property type="match status" value="1"/>
</dbReference>
<keyword evidence="2 9" id="KW-0812">Transmembrane</keyword>
<dbReference type="Proteomes" id="UP001166093">
    <property type="component" value="Unassembled WGS sequence"/>
</dbReference>
<dbReference type="Gene3D" id="1.20.1070.10">
    <property type="entry name" value="Rhodopsin 7-helix transmembrane proteins"/>
    <property type="match status" value="1"/>
</dbReference>
<dbReference type="PANTHER" id="PTHR24232:SF7">
    <property type="entry name" value="G-PROTEIN COUPLED RECEPTOR 20"/>
    <property type="match status" value="1"/>
</dbReference>
<evidence type="ECO:0000256" key="4">
    <source>
        <dbReference type="ARBA" id="ARBA00023040"/>
    </source>
</evidence>
<dbReference type="InterPro" id="IPR000276">
    <property type="entry name" value="GPCR_Rhodpsn"/>
</dbReference>
<comment type="similarity">
    <text evidence="9">Belongs to the G-protein coupled receptor 1 family.</text>
</comment>
<organism evidence="12 13">
    <name type="scientific">Polyodon spathula</name>
    <name type="common">North American paddlefish</name>
    <name type="synonym">Squalus spathula</name>
    <dbReference type="NCBI Taxonomy" id="7913"/>
    <lineage>
        <taxon>Eukaryota</taxon>
        <taxon>Metazoa</taxon>
        <taxon>Chordata</taxon>
        <taxon>Craniata</taxon>
        <taxon>Vertebrata</taxon>
        <taxon>Euteleostomi</taxon>
        <taxon>Actinopterygii</taxon>
        <taxon>Chondrostei</taxon>
        <taxon>Acipenseriformes</taxon>
        <taxon>Polyodontidae</taxon>
        <taxon>Polyodon</taxon>
    </lineage>
</organism>
<dbReference type="PANTHER" id="PTHR24232">
    <property type="entry name" value="G-PROTEIN COUPLED RECEPTOR"/>
    <property type="match status" value="1"/>
</dbReference>
<protein>
    <submittedName>
        <fullName evidence="12">GPR20 protein</fullName>
    </submittedName>
</protein>
<evidence type="ECO:0000313" key="13">
    <source>
        <dbReference type="Proteomes" id="UP001166093"/>
    </source>
</evidence>
<feature type="transmembrane region" description="Helical" evidence="10">
    <location>
        <begin position="277"/>
        <end position="300"/>
    </location>
</feature>
<gene>
    <name evidence="12" type="primary">Gpr20</name>
    <name evidence="12" type="ORF">GTO93_0021808</name>
</gene>